<evidence type="ECO:0000256" key="2">
    <source>
        <dbReference type="ARBA" id="ARBA00004167"/>
    </source>
</evidence>
<dbReference type="Pfam" id="PF00067">
    <property type="entry name" value="p450"/>
    <property type="match status" value="1"/>
</dbReference>
<keyword evidence="8" id="KW-1133">Transmembrane helix</keyword>
<keyword evidence="9 14" id="KW-0560">Oxidoreductase</keyword>
<keyword evidence="17" id="KW-1185">Reference proteome</keyword>
<evidence type="ECO:0000256" key="14">
    <source>
        <dbReference type="RuleBase" id="RU000461"/>
    </source>
</evidence>
<feature type="signal peptide" evidence="15">
    <location>
        <begin position="1"/>
        <end position="16"/>
    </location>
</feature>
<dbReference type="GO" id="GO:0020037">
    <property type="term" value="F:heme binding"/>
    <property type="evidence" value="ECO:0007669"/>
    <property type="project" value="InterPro"/>
</dbReference>
<dbReference type="PROSITE" id="PS00086">
    <property type="entry name" value="CYTOCHROME_P450"/>
    <property type="match status" value="1"/>
</dbReference>
<dbReference type="InterPro" id="IPR036396">
    <property type="entry name" value="Cyt_P450_sf"/>
</dbReference>
<protein>
    <submittedName>
        <fullName evidence="16">Cytochrome P450</fullName>
    </submittedName>
</protein>
<dbReference type="GO" id="GO:0005506">
    <property type="term" value="F:iron ion binding"/>
    <property type="evidence" value="ECO:0007669"/>
    <property type="project" value="InterPro"/>
</dbReference>
<feature type="chain" id="PRO_5013694834" evidence="15">
    <location>
        <begin position="17"/>
        <end position="495"/>
    </location>
</feature>
<gene>
    <name evidence="16" type="ORF">GSI_15367</name>
</gene>
<keyword evidence="6" id="KW-0812">Transmembrane</keyword>
<evidence type="ECO:0000256" key="11">
    <source>
        <dbReference type="ARBA" id="ARBA00023033"/>
    </source>
</evidence>
<evidence type="ECO:0000256" key="4">
    <source>
        <dbReference type="ARBA" id="ARBA00010617"/>
    </source>
</evidence>
<dbReference type="SUPFAM" id="SSF48264">
    <property type="entry name" value="Cytochrome P450"/>
    <property type="match status" value="1"/>
</dbReference>
<dbReference type="PANTHER" id="PTHR46300">
    <property type="entry name" value="P450, PUTATIVE (EUROFUNG)-RELATED-RELATED"/>
    <property type="match status" value="1"/>
</dbReference>
<evidence type="ECO:0000256" key="10">
    <source>
        <dbReference type="ARBA" id="ARBA00023004"/>
    </source>
</evidence>
<evidence type="ECO:0000256" key="3">
    <source>
        <dbReference type="ARBA" id="ARBA00005179"/>
    </source>
</evidence>
<evidence type="ECO:0000256" key="8">
    <source>
        <dbReference type="ARBA" id="ARBA00022989"/>
    </source>
</evidence>
<dbReference type="Proteomes" id="UP000230002">
    <property type="component" value="Unassembled WGS sequence"/>
</dbReference>
<evidence type="ECO:0000256" key="13">
    <source>
        <dbReference type="PIRSR" id="PIRSR602401-1"/>
    </source>
</evidence>
<keyword evidence="7 13" id="KW-0479">Metal-binding</keyword>
<evidence type="ECO:0000313" key="16">
    <source>
        <dbReference type="EMBL" id="PIL22674.1"/>
    </source>
</evidence>
<evidence type="ECO:0000256" key="9">
    <source>
        <dbReference type="ARBA" id="ARBA00023002"/>
    </source>
</evidence>
<keyword evidence="11 14" id="KW-0503">Monooxygenase</keyword>
<comment type="caution">
    <text evidence="16">The sequence shown here is derived from an EMBL/GenBank/DDBJ whole genome shotgun (WGS) entry which is preliminary data.</text>
</comment>
<evidence type="ECO:0000256" key="6">
    <source>
        <dbReference type="ARBA" id="ARBA00022692"/>
    </source>
</evidence>
<dbReference type="OrthoDB" id="2789670at2759"/>
<dbReference type="InterPro" id="IPR050364">
    <property type="entry name" value="Cytochrome_P450_fung"/>
</dbReference>
<comment type="pathway">
    <text evidence="3">Secondary metabolite biosynthesis.</text>
</comment>
<dbReference type="Gene3D" id="1.10.630.10">
    <property type="entry name" value="Cytochrome P450"/>
    <property type="match status" value="1"/>
</dbReference>
<evidence type="ECO:0000256" key="5">
    <source>
        <dbReference type="ARBA" id="ARBA00022617"/>
    </source>
</evidence>
<dbReference type="InterPro" id="IPR017972">
    <property type="entry name" value="Cyt_P450_CS"/>
</dbReference>
<evidence type="ECO:0000256" key="1">
    <source>
        <dbReference type="ARBA" id="ARBA00001971"/>
    </source>
</evidence>
<proteinExistence type="inferred from homology"/>
<keyword evidence="5 13" id="KW-0349">Heme</keyword>
<evidence type="ECO:0000256" key="12">
    <source>
        <dbReference type="ARBA" id="ARBA00023136"/>
    </source>
</evidence>
<dbReference type="STRING" id="1077348.A0A2G8RMD1"/>
<comment type="cofactor">
    <cofactor evidence="1 13">
        <name>heme</name>
        <dbReference type="ChEBI" id="CHEBI:30413"/>
    </cofactor>
</comment>
<dbReference type="AlphaFoldDB" id="A0A2G8RMD1"/>
<comment type="subcellular location">
    <subcellularLocation>
        <location evidence="2">Membrane</location>
        <topology evidence="2">Single-pass membrane protein</topology>
    </subcellularLocation>
</comment>
<keyword evidence="10 13" id="KW-0408">Iron</keyword>
<dbReference type="CDD" id="cd11065">
    <property type="entry name" value="CYP64-like"/>
    <property type="match status" value="1"/>
</dbReference>
<accession>A0A2G8RMD1</accession>
<dbReference type="PRINTS" id="PR00463">
    <property type="entry name" value="EP450I"/>
</dbReference>
<keyword evidence="12" id="KW-0472">Membrane</keyword>
<sequence>MLLLVTLGLLFILCLRWHMQWRSRSRGRPLPPGPFALPVVGNLLDFPKVKPWNGFRDLCNKYGDIVYVWSINQDHVVLGSTSAVSEFLDKRTANTSDRFVTSTLRLWRDYRRALWQHFNPRAIPRYQPVQVAISHLLLTKLLQAPLNFKQHISFTFSALILKIAYGIDVEDGNNELIQRVETVLDGVAQTMVPGRFAVDHVPILEHLPSWFPGGEFHKTFQKWKDESLSFKDFVFTSRNTALTDKTVSPHIDPIIDVMLSRTRSSQAFSEELIRDVAAIALEAGADTTIATLQATLLALSLYPEVQKKAQAELHAVVGPNRLPSFDDRASLVYINALMKESFRWFTVTPLGISHRTLEDDEFRGYFIPAGTVLTANIWACMHDPETFEDPDEFRPERFIRDGKLDLSVCDPSAFIFGSGRRICVGRYFAEASLFLNIASILHVFDITPPLDENGKPVKIEVVMADRFISFPEDCRCTIKPRSADAVALIHASTDS</sequence>
<evidence type="ECO:0000256" key="15">
    <source>
        <dbReference type="SAM" id="SignalP"/>
    </source>
</evidence>
<evidence type="ECO:0000313" key="17">
    <source>
        <dbReference type="Proteomes" id="UP000230002"/>
    </source>
</evidence>
<dbReference type="GO" id="GO:0004497">
    <property type="term" value="F:monooxygenase activity"/>
    <property type="evidence" value="ECO:0007669"/>
    <property type="project" value="UniProtKB-KW"/>
</dbReference>
<dbReference type="GO" id="GO:0016705">
    <property type="term" value="F:oxidoreductase activity, acting on paired donors, with incorporation or reduction of molecular oxygen"/>
    <property type="evidence" value="ECO:0007669"/>
    <property type="project" value="InterPro"/>
</dbReference>
<feature type="binding site" description="axial binding residue" evidence="13">
    <location>
        <position position="423"/>
    </location>
    <ligand>
        <name>heme</name>
        <dbReference type="ChEBI" id="CHEBI:30413"/>
    </ligand>
    <ligandPart>
        <name>Fe</name>
        <dbReference type="ChEBI" id="CHEBI:18248"/>
    </ligandPart>
</feature>
<dbReference type="InterPro" id="IPR002401">
    <property type="entry name" value="Cyt_P450_E_grp-I"/>
</dbReference>
<organism evidence="16 17">
    <name type="scientific">Ganoderma sinense ZZ0214-1</name>
    <dbReference type="NCBI Taxonomy" id="1077348"/>
    <lineage>
        <taxon>Eukaryota</taxon>
        <taxon>Fungi</taxon>
        <taxon>Dikarya</taxon>
        <taxon>Basidiomycota</taxon>
        <taxon>Agaricomycotina</taxon>
        <taxon>Agaricomycetes</taxon>
        <taxon>Polyporales</taxon>
        <taxon>Polyporaceae</taxon>
        <taxon>Ganoderma</taxon>
    </lineage>
</organism>
<dbReference type="PANTHER" id="PTHR46300:SF7">
    <property type="entry name" value="P450, PUTATIVE (EUROFUNG)-RELATED"/>
    <property type="match status" value="1"/>
</dbReference>
<evidence type="ECO:0000256" key="7">
    <source>
        <dbReference type="ARBA" id="ARBA00022723"/>
    </source>
</evidence>
<name>A0A2G8RMD1_9APHY</name>
<dbReference type="EMBL" id="AYKW01000069">
    <property type="protein sequence ID" value="PIL22674.1"/>
    <property type="molecule type" value="Genomic_DNA"/>
</dbReference>
<reference evidence="16 17" key="1">
    <citation type="journal article" date="2015" name="Sci. Rep.">
        <title>Chromosome-level genome map provides insights into diverse defense mechanisms in the medicinal fungus Ganoderma sinense.</title>
        <authorList>
            <person name="Zhu Y."/>
            <person name="Xu J."/>
            <person name="Sun C."/>
            <person name="Zhou S."/>
            <person name="Xu H."/>
            <person name="Nelson D.R."/>
            <person name="Qian J."/>
            <person name="Song J."/>
            <person name="Luo H."/>
            <person name="Xiang L."/>
            <person name="Li Y."/>
            <person name="Xu Z."/>
            <person name="Ji A."/>
            <person name="Wang L."/>
            <person name="Lu S."/>
            <person name="Hayward A."/>
            <person name="Sun W."/>
            <person name="Li X."/>
            <person name="Schwartz D.C."/>
            <person name="Wang Y."/>
            <person name="Chen S."/>
        </authorList>
    </citation>
    <scope>NUCLEOTIDE SEQUENCE [LARGE SCALE GENOMIC DNA]</scope>
    <source>
        <strain evidence="16 17">ZZ0214-1</strain>
    </source>
</reference>
<keyword evidence="15" id="KW-0732">Signal</keyword>
<comment type="similarity">
    <text evidence="4 14">Belongs to the cytochrome P450 family.</text>
</comment>
<dbReference type="InterPro" id="IPR001128">
    <property type="entry name" value="Cyt_P450"/>
</dbReference>
<dbReference type="PRINTS" id="PR00385">
    <property type="entry name" value="P450"/>
</dbReference>
<dbReference type="GO" id="GO:0016020">
    <property type="term" value="C:membrane"/>
    <property type="evidence" value="ECO:0007669"/>
    <property type="project" value="UniProtKB-SubCell"/>
</dbReference>